<keyword evidence="1" id="KW-1133">Transmembrane helix</keyword>
<dbReference type="Proteomes" id="UP000647416">
    <property type="component" value="Unassembled WGS sequence"/>
</dbReference>
<organism evidence="2 3">
    <name type="scientific">Qingrenia yutianensis</name>
    <dbReference type="NCBI Taxonomy" id="2763676"/>
    <lineage>
        <taxon>Bacteria</taxon>
        <taxon>Bacillati</taxon>
        <taxon>Bacillota</taxon>
        <taxon>Clostridia</taxon>
        <taxon>Eubacteriales</taxon>
        <taxon>Oscillospiraceae</taxon>
        <taxon>Qingrenia</taxon>
    </lineage>
</organism>
<evidence type="ECO:0000313" key="3">
    <source>
        <dbReference type="Proteomes" id="UP000647416"/>
    </source>
</evidence>
<name>A0A926FAU3_9FIRM</name>
<keyword evidence="1" id="KW-0812">Transmembrane</keyword>
<keyword evidence="1" id="KW-0472">Membrane</keyword>
<dbReference type="EMBL" id="JACRTE010000006">
    <property type="protein sequence ID" value="MBC8596526.1"/>
    <property type="molecule type" value="Genomic_DNA"/>
</dbReference>
<dbReference type="RefSeq" id="WP_262431994.1">
    <property type="nucleotide sequence ID" value="NZ_JACRTE010000006.1"/>
</dbReference>
<proteinExistence type="predicted"/>
<gene>
    <name evidence="2" type="ORF">H8706_06545</name>
</gene>
<protein>
    <submittedName>
        <fullName evidence="2">Uncharacterized protein</fullName>
    </submittedName>
</protein>
<sequence>MYVTMIVSSFLAWLAGFYLDGNIAEDLYFRILFPVIAVGLCLLTAIKDNNRD</sequence>
<feature type="transmembrane region" description="Helical" evidence="1">
    <location>
        <begin position="27"/>
        <end position="46"/>
    </location>
</feature>
<accession>A0A926FAU3</accession>
<evidence type="ECO:0000256" key="1">
    <source>
        <dbReference type="SAM" id="Phobius"/>
    </source>
</evidence>
<evidence type="ECO:0000313" key="2">
    <source>
        <dbReference type="EMBL" id="MBC8596526.1"/>
    </source>
</evidence>
<keyword evidence="3" id="KW-1185">Reference proteome</keyword>
<reference evidence="2" key="1">
    <citation type="submission" date="2020-08" db="EMBL/GenBank/DDBJ databases">
        <title>Genome public.</title>
        <authorList>
            <person name="Liu C."/>
            <person name="Sun Q."/>
        </authorList>
    </citation>
    <scope>NUCLEOTIDE SEQUENCE</scope>
    <source>
        <strain evidence="2">NSJ-50</strain>
    </source>
</reference>
<comment type="caution">
    <text evidence="2">The sequence shown here is derived from an EMBL/GenBank/DDBJ whole genome shotgun (WGS) entry which is preliminary data.</text>
</comment>
<dbReference type="AlphaFoldDB" id="A0A926FAU3"/>